<feature type="region of interest" description="Disordered" evidence="1">
    <location>
        <begin position="29"/>
        <end position="60"/>
    </location>
</feature>
<evidence type="ECO:0000256" key="1">
    <source>
        <dbReference type="SAM" id="MobiDB-lite"/>
    </source>
</evidence>
<protein>
    <submittedName>
        <fullName evidence="2">Uncharacterized protein</fullName>
    </submittedName>
</protein>
<evidence type="ECO:0000313" key="2">
    <source>
        <dbReference type="EMBL" id="SDF44357.1"/>
    </source>
</evidence>
<dbReference type="Gene3D" id="3.10.450.50">
    <property type="match status" value="1"/>
</dbReference>
<dbReference type="STRING" id="200378.SAMN05216553_101667"/>
<name>A0A1G7L4C1_9PSEU</name>
<proteinExistence type="predicted"/>
<dbReference type="EMBL" id="FNCC01000001">
    <property type="protein sequence ID" value="SDF44357.1"/>
    <property type="molecule type" value="Genomic_DNA"/>
</dbReference>
<sequence>MTPQETSAESPAHAVLRRSLFTEDAVIEFPYAPPGRPSRLDRNPARTTAATGLAGQEDAR</sequence>
<organism evidence="2 3">
    <name type="scientific">Lentzea fradiae</name>
    <dbReference type="NCBI Taxonomy" id="200378"/>
    <lineage>
        <taxon>Bacteria</taxon>
        <taxon>Bacillati</taxon>
        <taxon>Actinomycetota</taxon>
        <taxon>Actinomycetes</taxon>
        <taxon>Pseudonocardiales</taxon>
        <taxon>Pseudonocardiaceae</taxon>
        <taxon>Lentzea</taxon>
    </lineage>
</organism>
<dbReference type="Proteomes" id="UP000199623">
    <property type="component" value="Unassembled WGS sequence"/>
</dbReference>
<dbReference type="RefSeq" id="WP_090045396.1">
    <property type="nucleotide sequence ID" value="NZ_FNCC01000001.1"/>
</dbReference>
<reference evidence="3" key="1">
    <citation type="submission" date="2016-10" db="EMBL/GenBank/DDBJ databases">
        <authorList>
            <person name="Varghese N."/>
            <person name="Submissions S."/>
        </authorList>
    </citation>
    <scope>NUCLEOTIDE SEQUENCE [LARGE SCALE GENOMIC DNA]</scope>
    <source>
        <strain evidence="3">CGMCC 4.3506</strain>
    </source>
</reference>
<dbReference type="OrthoDB" id="2083380at2"/>
<evidence type="ECO:0000313" key="3">
    <source>
        <dbReference type="Proteomes" id="UP000199623"/>
    </source>
</evidence>
<dbReference type="AlphaFoldDB" id="A0A1G7L4C1"/>
<keyword evidence="3" id="KW-1185">Reference proteome</keyword>
<gene>
    <name evidence="2" type="ORF">SAMN05216553_101667</name>
</gene>
<accession>A0A1G7L4C1</accession>